<dbReference type="AlphaFoldDB" id="A0AA41Q259"/>
<name>A0AA41Q259_9ACTN</name>
<keyword evidence="2" id="KW-1185">Reference proteome</keyword>
<dbReference type="RefSeq" id="WP_235053649.1">
    <property type="nucleotide sequence ID" value="NZ_JAKFHA010000011.1"/>
</dbReference>
<comment type="caution">
    <text evidence="1">The sequence shown here is derived from an EMBL/GenBank/DDBJ whole genome shotgun (WGS) entry which is preliminary data.</text>
</comment>
<reference evidence="1" key="1">
    <citation type="submission" date="2022-01" db="EMBL/GenBank/DDBJ databases">
        <title>Genome-Based Taxonomic Classification of the Phylum Actinobacteria.</title>
        <authorList>
            <person name="Gao Y."/>
        </authorList>
    </citation>
    <scope>NUCLEOTIDE SEQUENCE</scope>
    <source>
        <strain evidence="1">KLBMP 8922</strain>
    </source>
</reference>
<evidence type="ECO:0000313" key="2">
    <source>
        <dbReference type="Proteomes" id="UP001165378"/>
    </source>
</evidence>
<proteinExistence type="predicted"/>
<accession>A0AA41Q259</accession>
<sequence length="102" mass="11186">MGLDPLPDPGTTDRYWLDRAVEAVNVSGPGTTPRVRELAPEADWPADVRTAFMMQAQRLFARRSSPTGVTGYTDAGPSYVARWDPDVERLLQIGSWAPGRIG</sequence>
<organism evidence="1 2">
    <name type="scientific">Yinghuangia soli</name>
    <dbReference type="NCBI Taxonomy" id="2908204"/>
    <lineage>
        <taxon>Bacteria</taxon>
        <taxon>Bacillati</taxon>
        <taxon>Actinomycetota</taxon>
        <taxon>Actinomycetes</taxon>
        <taxon>Kitasatosporales</taxon>
        <taxon>Streptomycetaceae</taxon>
        <taxon>Yinghuangia</taxon>
    </lineage>
</organism>
<protein>
    <submittedName>
        <fullName evidence="1">Uncharacterized protein</fullName>
    </submittedName>
</protein>
<evidence type="ECO:0000313" key="1">
    <source>
        <dbReference type="EMBL" id="MCF2529371.1"/>
    </source>
</evidence>
<dbReference type="Proteomes" id="UP001165378">
    <property type="component" value="Unassembled WGS sequence"/>
</dbReference>
<dbReference type="EMBL" id="JAKFHA010000011">
    <property type="protein sequence ID" value="MCF2529371.1"/>
    <property type="molecule type" value="Genomic_DNA"/>
</dbReference>
<gene>
    <name evidence="1" type="ORF">LZ495_19425</name>
</gene>